<dbReference type="GeneID" id="30146138"/>
<dbReference type="RefSeq" id="XP_018986450.1">
    <property type="nucleotide sequence ID" value="XM_019128285.1"/>
</dbReference>
<reference evidence="2" key="1">
    <citation type="submission" date="2016-05" db="EMBL/GenBank/DDBJ databases">
        <title>Comparative genomics of biotechnologically important yeasts.</title>
        <authorList>
            <consortium name="DOE Joint Genome Institute"/>
            <person name="Riley R."/>
            <person name="Haridas S."/>
            <person name="Wolfe K.H."/>
            <person name="Lopes M.R."/>
            <person name="Hittinger C.T."/>
            <person name="Goker M."/>
            <person name="Salamov A."/>
            <person name="Wisecaver J."/>
            <person name="Long T.M."/>
            <person name="Aerts A.L."/>
            <person name="Barry K."/>
            <person name="Choi C."/>
            <person name="Clum A."/>
            <person name="Coughlan A.Y."/>
            <person name="Deshpande S."/>
            <person name="Douglass A.P."/>
            <person name="Hanson S.J."/>
            <person name="Klenk H.-P."/>
            <person name="Labutti K."/>
            <person name="Lapidus A."/>
            <person name="Lindquist E."/>
            <person name="Lipzen A."/>
            <person name="Meier-Kolthoff J.P."/>
            <person name="Ohm R.A."/>
            <person name="Otillar R.P."/>
            <person name="Pangilinan J."/>
            <person name="Peng Y."/>
            <person name="Rokas A."/>
            <person name="Rosa C.A."/>
            <person name="Scheuner C."/>
            <person name="Sibirny A.A."/>
            <person name="Slot J.C."/>
            <person name="Stielow J.B."/>
            <person name="Sun H."/>
            <person name="Kurtzman C.P."/>
            <person name="Blackwell M."/>
            <person name="Grigoriev I.V."/>
            <person name="Jeffries T.W."/>
        </authorList>
    </citation>
    <scope>NUCLEOTIDE SEQUENCE [LARGE SCALE GENOMIC DNA]</scope>
    <source>
        <strain evidence="2">NRRL Y-12698</strain>
    </source>
</reference>
<protein>
    <submittedName>
        <fullName evidence="1">Uncharacterized protein</fullName>
    </submittedName>
</protein>
<evidence type="ECO:0000313" key="1">
    <source>
        <dbReference type="EMBL" id="ODQ81122.1"/>
    </source>
</evidence>
<dbReference type="Proteomes" id="UP000094336">
    <property type="component" value="Unassembled WGS sequence"/>
</dbReference>
<accession>A0A1E3QVM0</accession>
<gene>
    <name evidence="1" type="ORF">BABINDRAFT_160526</name>
</gene>
<proteinExistence type="predicted"/>
<sequence length="61" mass="6943">MTPFVSSEYKDLVFFLLENYHCPNRHIQLTIPVSTGLFSGLLYTPSSLHLNRLFNEGTLVA</sequence>
<dbReference type="AlphaFoldDB" id="A0A1E3QVM0"/>
<name>A0A1E3QVM0_9ASCO</name>
<dbReference type="EMBL" id="KV454428">
    <property type="protein sequence ID" value="ODQ81122.1"/>
    <property type="molecule type" value="Genomic_DNA"/>
</dbReference>
<organism evidence="1 2">
    <name type="scientific">Babjeviella inositovora NRRL Y-12698</name>
    <dbReference type="NCBI Taxonomy" id="984486"/>
    <lineage>
        <taxon>Eukaryota</taxon>
        <taxon>Fungi</taxon>
        <taxon>Dikarya</taxon>
        <taxon>Ascomycota</taxon>
        <taxon>Saccharomycotina</taxon>
        <taxon>Pichiomycetes</taxon>
        <taxon>Serinales incertae sedis</taxon>
        <taxon>Babjeviella</taxon>
    </lineage>
</organism>
<keyword evidence="2" id="KW-1185">Reference proteome</keyword>
<evidence type="ECO:0000313" key="2">
    <source>
        <dbReference type="Proteomes" id="UP000094336"/>
    </source>
</evidence>